<proteinExistence type="predicted"/>
<reference evidence="2 4" key="1">
    <citation type="submission" date="2016-10" db="EMBL/GenBank/DDBJ databases">
        <authorList>
            <person name="de Groot N.N."/>
        </authorList>
    </citation>
    <scope>NUCLEOTIDE SEQUENCE [LARGE SCALE GENOMIC DNA]</scope>
    <source>
        <strain evidence="2 4">DSM 381</strain>
    </source>
</reference>
<dbReference type="EMBL" id="FOSX01000209">
    <property type="protein sequence ID" value="SFL63496.1"/>
    <property type="molecule type" value="Genomic_DNA"/>
</dbReference>
<evidence type="ECO:0000313" key="2">
    <source>
        <dbReference type="EMBL" id="SFL63496.1"/>
    </source>
</evidence>
<keyword evidence="3" id="KW-1185">Reference proteome</keyword>
<dbReference type="EMBL" id="FOKJ01000130">
    <property type="protein sequence ID" value="SFB62547.1"/>
    <property type="molecule type" value="Genomic_DNA"/>
</dbReference>
<dbReference type="AlphaFoldDB" id="A0A1I4JBJ9"/>
<evidence type="ECO:0000313" key="4">
    <source>
        <dbReference type="Proteomes" id="UP000199579"/>
    </source>
</evidence>
<evidence type="ECO:0000313" key="3">
    <source>
        <dbReference type="Proteomes" id="UP000198861"/>
    </source>
</evidence>
<gene>
    <name evidence="1" type="ORF">SAMN04244571_04426</name>
    <name evidence="2" type="ORF">SAMN04244574_04796</name>
</gene>
<accession>A0A1I4JBJ9</accession>
<dbReference type="Proteomes" id="UP000199579">
    <property type="component" value="Unassembled WGS sequence"/>
</dbReference>
<dbReference type="Proteomes" id="UP000198861">
    <property type="component" value="Unassembled WGS sequence"/>
</dbReference>
<sequence length="95" mass="11055">MLRPYKSRINNYRKPRSNKLHPDLPIGITLAVRAKQGKNADGVVYNFKVSTFNGKSTTVYIGTEKTWLQNYDNKLKKAIDVRRRFREPLLKAECN</sequence>
<evidence type="ECO:0000313" key="1">
    <source>
        <dbReference type="EMBL" id="SFB62547.1"/>
    </source>
</evidence>
<name>A0A1I4JBJ9_9GAMM</name>
<reference evidence="1 3" key="2">
    <citation type="submission" date="2016-10" db="EMBL/GenBank/DDBJ databases">
        <authorList>
            <person name="Varghese N."/>
            <person name="Submissions S."/>
        </authorList>
    </citation>
    <scope>NUCLEOTIDE SEQUENCE [LARGE SCALE GENOMIC DNA]</scope>
    <source>
        <strain evidence="1 3">DSM 282</strain>
    </source>
</reference>
<protein>
    <submittedName>
        <fullName evidence="2">Uncharacterized protein</fullName>
    </submittedName>
</protein>
<organism evidence="2 4">
    <name type="scientific">Azotobacter beijerinckii</name>
    <dbReference type="NCBI Taxonomy" id="170623"/>
    <lineage>
        <taxon>Bacteria</taxon>
        <taxon>Pseudomonadati</taxon>
        <taxon>Pseudomonadota</taxon>
        <taxon>Gammaproteobacteria</taxon>
        <taxon>Pseudomonadales</taxon>
        <taxon>Pseudomonadaceae</taxon>
        <taxon>Azotobacter</taxon>
    </lineage>
</organism>